<evidence type="ECO:0000256" key="18">
    <source>
        <dbReference type="PIRSR" id="PIRSR000732-1"/>
    </source>
</evidence>
<dbReference type="Gene3D" id="3.50.30.10">
    <property type="entry name" value="Phosphohistidine domain"/>
    <property type="match status" value="1"/>
</dbReference>
<feature type="domain" description="PEP-utilising enzyme C-terminal" evidence="23">
    <location>
        <begin position="258"/>
        <end position="545"/>
    </location>
</feature>
<evidence type="ECO:0000256" key="20">
    <source>
        <dbReference type="PIRSR" id="PIRSR000732-3"/>
    </source>
</evidence>
<feature type="binding site" evidence="19">
    <location>
        <begin position="459"/>
        <end position="460"/>
    </location>
    <ligand>
        <name>phosphoenolpyruvate</name>
        <dbReference type="ChEBI" id="CHEBI:58702"/>
    </ligand>
</feature>
<evidence type="ECO:0000256" key="9">
    <source>
        <dbReference type="ARBA" id="ARBA00022490"/>
    </source>
</evidence>
<dbReference type="InterPro" id="IPR008279">
    <property type="entry name" value="PEP-util_enz_mobile_dom"/>
</dbReference>
<dbReference type="PRINTS" id="PR01736">
    <property type="entry name" value="PHPHTRNFRASE"/>
</dbReference>
<dbReference type="Gene3D" id="1.10.274.10">
    <property type="entry name" value="PtsI, HPr-binding domain"/>
    <property type="match status" value="1"/>
</dbReference>
<keyword evidence="10 17" id="KW-0762">Sugar transport</keyword>
<keyword evidence="14 17" id="KW-0418">Kinase</keyword>
<feature type="binding site" evidence="19">
    <location>
        <position position="470"/>
    </location>
    <ligand>
        <name>phosphoenolpyruvate</name>
        <dbReference type="ChEBI" id="CHEBI:58702"/>
    </ligand>
</feature>
<dbReference type="Proteomes" id="UP000381693">
    <property type="component" value="Unassembled WGS sequence"/>
</dbReference>
<evidence type="ECO:0000256" key="15">
    <source>
        <dbReference type="ARBA" id="ARBA00022842"/>
    </source>
</evidence>
<keyword evidence="15 17" id="KW-0460">Magnesium</keyword>
<evidence type="ECO:0000256" key="21">
    <source>
        <dbReference type="SAM" id="Coils"/>
    </source>
</evidence>
<evidence type="ECO:0000256" key="1">
    <source>
        <dbReference type="ARBA" id="ARBA00000683"/>
    </source>
</evidence>
<dbReference type="EC" id="2.7.3.9" evidence="6 17"/>
<dbReference type="EMBL" id="CABFUZ020000112">
    <property type="protein sequence ID" value="VVM06342.1"/>
    <property type="molecule type" value="Genomic_DNA"/>
</dbReference>
<evidence type="ECO:0000256" key="8">
    <source>
        <dbReference type="ARBA" id="ARBA00022448"/>
    </source>
</evidence>
<dbReference type="InterPro" id="IPR024692">
    <property type="entry name" value="PTS_EI"/>
</dbReference>
<dbReference type="InterPro" id="IPR023151">
    <property type="entry name" value="PEP_util_CS"/>
</dbReference>
<keyword evidence="26" id="KW-1185">Reference proteome</keyword>
<evidence type="ECO:0000256" key="6">
    <source>
        <dbReference type="ARBA" id="ARBA00012232"/>
    </source>
</evidence>
<dbReference type="Gene3D" id="3.20.20.60">
    <property type="entry name" value="Phosphoenolpyruvate-binding domains"/>
    <property type="match status" value="1"/>
</dbReference>
<feature type="active site" description="Tele-phosphohistidine intermediate" evidence="18">
    <location>
        <position position="195"/>
    </location>
</feature>
<keyword evidence="9 17" id="KW-0963">Cytoplasm</keyword>
<feature type="domain" description="Phosphotransferase system enzyme I N-terminal" evidence="24">
    <location>
        <begin position="11"/>
        <end position="133"/>
    </location>
</feature>
<evidence type="ECO:0000256" key="14">
    <source>
        <dbReference type="ARBA" id="ARBA00022777"/>
    </source>
</evidence>
<dbReference type="GO" id="GO:0009401">
    <property type="term" value="P:phosphoenolpyruvate-dependent sugar phosphotransferase system"/>
    <property type="evidence" value="ECO:0007669"/>
    <property type="project" value="UniProtKB-KW"/>
</dbReference>
<comment type="subcellular location">
    <subcellularLocation>
        <location evidence="4 17">Cytoplasm</location>
    </subcellularLocation>
</comment>
<dbReference type="InterPro" id="IPR015813">
    <property type="entry name" value="Pyrv/PenolPyrv_kinase-like_dom"/>
</dbReference>
<dbReference type="InterPro" id="IPR008731">
    <property type="entry name" value="PTS_EIN"/>
</dbReference>
<evidence type="ECO:0000313" key="25">
    <source>
        <dbReference type="EMBL" id="VVM06342.1"/>
    </source>
</evidence>
<dbReference type="InterPro" id="IPR000121">
    <property type="entry name" value="PEP_util_C"/>
</dbReference>
<evidence type="ECO:0000256" key="3">
    <source>
        <dbReference type="ARBA" id="ARBA00002728"/>
    </source>
</evidence>
<gene>
    <name evidence="25" type="primary">ptsI</name>
    <name evidence="25" type="ORF">MAMC_01044</name>
</gene>
<keyword evidence="13 17" id="KW-0479">Metal-binding</keyword>
<keyword evidence="11 17" id="KW-0808">Transferase</keyword>
<keyword evidence="21" id="KW-0175">Coiled coil</keyword>
<comment type="catalytic activity">
    <reaction evidence="1 17">
        <text>L-histidyl-[protein] + phosphoenolpyruvate = N(pros)-phospho-L-histidyl-[protein] + pyruvate</text>
        <dbReference type="Rhea" id="RHEA:23880"/>
        <dbReference type="Rhea" id="RHEA-COMP:9745"/>
        <dbReference type="Rhea" id="RHEA-COMP:9746"/>
        <dbReference type="ChEBI" id="CHEBI:15361"/>
        <dbReference type="ChEBI" id="CHEBI:29979"/>
        <dbReference type="ChEBI" id="CHEBI:58702"/>
        <dbReference type="ChEBI" id="CHEBI:64837"/>
        <dbReference type="EC" id="2.7.3.9"/>
    </reaction>
</comment>
<evidence type="ECO:0000313" key="26">
    <source>
        <dbReference type="Proteomes" id="UP000381693"/>
    </source>
</evidence>
<protein>
    <recommendedName>
        <fullName evidence="7 17">Phosphoenolpyruvate-protein phosphotransferase</fullName>
        <ecNumber evidence="6 17">2.7.3.9</ecNumber>
    </recommendedName>
    <alternativeName>
        <fullName evidence="16 17">Phosphotransferase system, enzyme I</fullName>
    </alternativeName>
</protein>
<feature type="binding site" evidence="20">
    <location>
        <position position="460"/>
    </location>
    <ligand>
        <name>Mg(2+)</name>
        <dbReference type="ChEBI" id="CHEBI:18420"/>
    </ligand>
</feature>
<feature type="binding site" evidence="19">
    <location>
        <position position="337"/>
    </location>
    <ligand>
        <name>phosphoenolpyruvate</name>
        <dbReference type="ChEBI" id="CHEBI:58702"/>
    </ligand>
</feature>
<dbReference type="NCBIfam" id="TIGR01417">
    <property type="entry name" value="PTS_I_fam"/>
    <property type="match status" value="1"/>
</dbReference>
<evidence type="ECO:0000256" key="16">
    <source>
        <dbReference type="ARBA" id="ARBA00033235"/>
    </source>
</evidence>
<evidence type="ECO:0000256" key="4">
    <source>
        <dbReference type="ARBA" id="ARBA00004496"/>
    </source>
</evidence>
<evidence type="ECO:0000256" key="12">
    <source>
        <dbReference type="ARBA" id="ARBA00022683"/>
    </source>
</evidence>
<dbReference type="Pfam" id="PF00391">
    <property type="entry name" value="PEP-utilizers"/>
    <property type="match status" value="1"/>
</dbReference>
<dbReference type="Pfam" id="PF05524">
    <property type="entry name" value="PEP-utilisers_N"/>
    <property type="match status" value="1"/>
</dbReference>
<dbReference type="SUPFAM" id="SSF47831">
    <property type="entry name" value="Enzyme I of the PEP:sugar phosphotransferase system HPr-binding (sub)domain"/>
    <property type="match status" value="1"/>
</dbReference>
<evidence type="ECO:0000256" key="7">
    <source>
        <dbReference type="ARBA" id="ARBA00016544"/>
    </source>
</evidence>
<dbReference type="InterPro" id="IPR006318">
    <property type="entry name" value="PTS_EI-like"/>
</dbReference>
<dbReference type="InterPro" id="IPR050499">
    <property type="entry name" value="PEP-utilizing_PTS_enzyme"/>
</dbReference>
<evidence type="ECO:0000256" key="10">
    <source>
        <dbReference type="ARBA" id="ARBA00022597"/>
    </source>
</evidence>
<dbReference type="RefSeq" id="WP_178087684.1">
    <property type="nucleotide sequence ID" value="NZ_CABFUZ020000112.1"/>
</dbReference>
<evidence type="ECO:0000259" key="22">
    <source>
        <dbReference type="Pfam" id="PF00391"/>
    </source>
</evidence>
<dbReference type="GO" id="GO:0016301">
    <property type="term" value="F:kinase activity"/>
    <property type="evidence" value="ECO:0007669"/>
    <property type="project" value="UniProtKB-KW"/>
</dbReference>
<dbReference type="GO" id="GO:0046872">
    <property type="term" value="F:metal ion binding"/>
    <property type="evidence" value="ECO:0007669"/>
    <property type="project" value="UniProtKB-KW"/>
</dbReference>
<dbReference type="SUPFAM" id="SSF51621">
    <property type="entry name" value="Phosphoenolpyruvate/pyruvate domain"/>
    <property type="match status" value="1"/>
</dbReference>
<evidence type="ECO:0000256" key="19">
    <source>
        <dbReference type="PIRSR" id="PIRSR000732-2"/>
    </source>
</evidence>
<dbReference type="InterPro" id="IPR036637">
    <property type="entry name" value="Phosphohistidine_dom_sf"/>
</dbReference>
<evidence type="ECO:0000259" key="24">
    <source>
        <dbReference type="Pfam" id="PF05524"/>
    </source>
</evidence>
<dbReference type="PANTHER" id="PTHR46244:SF3">
    <property type="entry name" value="PHOSPHOENOLPYRUVATE-PROTEIN PHOSPHOTRANSFERASE"/>
    <property type="match status" value="1"/>
</dbReference>
<accession>A0A5E6M9W9</accession>
<comment type="similarity">
    <text evidence="5 17">Belongs to the PEP-utilizing enzyme family.</text>
</comment>
<dbReference type="AlphaFoldDB" id="A0A5E6M9W9"/>
<feature type="domain" description="PEP-utilising enzyme mobile" evidence="22">
    <location>
        <begin position="159"/>
        <end position="231"/>
    </location>
</feature>
<name>A0A5E6M9W9_9BACT</name>
<dbReference type="PROSITE" id="PS00742">
    <property type="entry name" value="PEP_ENZYMES_2"/>
    <property type="match status" value="1"/>
</dbReference>
<evidence type="ECO:0000256" key="17">
    <source>
        <dbReference type="PIRNR" id="PIRNR000732"/>
    </source>
</evidence>
<reference evidence="25" key="1">
    <citation type="submission" date="2019-09" db="EMBL/GenBank/DDBJ databases">
        <authorList>
            <person name="Cremers G."/>
        </authorList>
    </citation>
    <scope>NUCLEOTIDE SEQUENCE [LARGE SCALE GENOMIC DNA]</scope>
    <source>
        <strain evidence="25">3B</strain>
    </source>
</reference>
<feature type="active site" description="Proton donor" evidence="18">
    <location>
        <position position="507"/>
    </location>
</feature>
<dbReference type="PIRSF" id="PIRSF000732">
    <property type="entry name" value="PTS_enzyme_I"/>
    <property type="match status" value="1"/>
</dbReference>
<organism evidence="25 26">
    <name type="scientific">Methylacidimicrobium cyclopophantes</name>
    <dbReference type="NCBI Taxonomy" id="1041766"/>
    <lineage>
        <taxon>Bacteria</taxon>
        <taxon>Pseudomonadati</taxon>
        <taxon>Verrucomicrobiota</taxon>
        <taxon>Methylacidimicrobium</taxon>
    </lineage>
</organism>
<evidence type="ECO:0000256" key="11">
    <source>
        <dbReference type="ARBA" id="ARBA00022679"/>
    </source>
</evidence>
<feature type="binding site" evidence="20">
    <location>
        <position position="436"/>
    </location>
    <ligand>
        <name>Mg(2+)</name>
        <dbReference type="ChEBI" id="CHEBI:18420"/>
    </ligand>
</feature>
<dbReference type="InterPro" id="IPR040442">
    <property type="entry name" value="Pyrv_kinase-like_dom_sf"/>
</dbReference>
<dbReference type="Pfam" id="PF02896">
    <property type="entry name" value="PEP-utilizers_C"/>
    <property type="match status" value="1"/>
</dbReference>
<evidence type="ECO:0000256" key="13">
    <source>
        <dbReference type="ARBA" id="ARBA00022723"/>
    </source>
</evidence>
<sequence>MSEKEEERFAGTAAAPGIGIGPVLIVRGDHEFVRRRPINLSQIPEELERLEAALLKTREELLQAKAELIRSWSQASDSLFDAHLLAVEDPTILEAVKKRLESERICVDAAYQDVIRSFVEQMQRVDDTYLRERALDVRDVGKRVLRNLRGGEKVGYALDKPCVIVADVLLLSDLVSLDRHLLLGLVTEEGSATCHAAILAQSLNIPAVVGVHGVLDRIEEEAEVLVDGFSGVVILRPSEQRKAEAEANRVRYIAQIREAREKRGPAVTTDGQQMRISANVELPEDLPLIRENGADGVGLYRTEFLFLRSESGPSEDEQLAVYREAAEWAKPHRLVIRTLDVGGDKLLPWLSMRPAEKNPFLGFRGIRLSLEREGIFRTQLRAIVRASDQGNVAVMFPMVTDVSEFRRARELLGRVRAELEAEGHRLEEVPCGVMIETPAAALMADLLAREADFFSIGTNDLVQYTLAIDRLDDRVSSLYPAPHTAVLRLIQGVVRDAKKQGRSVSVCGEMASNLALLPFFVALGVEELSMGSILIPRVKTAIRRICASEARERVEAALSRKEVPEVLEALNRLAERFYPELLSQ</sequence>
<feature type="coiled-coil region" evidence="21">
    <location>
        <begin position="40"/>
        <end position="67"/>
    </location>
</feature>
<keyword evidence="8 17" id="KW-0813">Transport</keyword>
<keyword evidence="12 17" id="KW-0598">Phosphotransferase system</keyword>
<evidence type="ECO:0000259" key="23">
    <source>
        <dbReference type="Pfam" id="PF02896"/>
    </source>
</evidence>
<dbReference type="GO" id="GO:0005737">
    <property type="term" value="C:cytoplasm"/>
    <property type="evidence" value="ECO:0007669"/>
    <property type="project" value="UniProtKB-SubCell"/>
</dbReference>
<feature type="binding site" evidence="19">
    <location>
        <position position="301"/>
    </location>
    <ligand>
        <name>phosphoenolpyruvate</name>
        <dbReference type="ChEBI" id="CHEBI:58702"/>
    </ligand>
</feature>
<comment type="cofactor">
    <cofactor evidence="2 17 20">
        <name>Mg(2+)</name>
        <dbReference type="ChEBI" id="CHEBI:18420"/>
    </cofactor>
</comment>
<dbReference type="PANTHER" id="PTHR46244">
    <property type="entry name" value="PHOSPHOENOLPYRUVATE-PROTEIN PHOSPHOTRANSFERASE"/>
    <property type="match status" value="1"/>
</dbReference>
<evidence type="ECO:0000256" key="5">
    <source>
        <dbReference type="ARBA" id="ARBA00007837"/>
    </source>
</evidence>
<proteinExistence type="inferred from homology"/>
<dbReference type="SUPFAM" id="SSF52009">
    <property type="entry name" value="Phosphohistidine domain"/>
    <property type="match status" value="1"/>
</dbReference>
<dbReference type="GO" id="GO:0008965">
    <property type="term" value="F:phosphoenolpyruvate-protein phosphotransferase activity"/>
    <property type="evidence" value="ECO:0007669"/>
    <property type="project" value="UniProtKB-EC"/>
</dbReference>
<comment type="caution">
    <text evidence="25">The sequence shown here is derived from an EMBL/GenBank/DDBJ whole genome shotgun (WGS) entry which is preliminary data.</text>
</comment>
<comment type="function">
    <text evidence="3 17">General (non sugar-specific) component of the phosphoenolpyruvate-dependent sugar phosphotransferase system (sugar PTS). This major carbohydrate active-transport system catalyzes the phosphorylation of incoming sugar substrates concomitantly with their translocation across the cell membrane. Enzyme I transfers the phosphoryl group from phosphoenolpyruvate (PEP) to the phosphoryl carrier protein (HPr).</text>
</comment>
<dbReference type="InterPro" id="IPR036618">
    <property type="entry name" value="PtsI_HPr-bd_sf"/>
</dbReference>
<evidence type="ECO:0000256" key="2">
    <source>
        <dbReference type="ARBA" id="ARBA00001946"/>
    </source>
</evidence>